<sequence>MIIYKDLITGDELFSDSFPCTLVEDLYYEVIGKHTTESDDIDESKLGANASAEEAAEQLDKNVKSGVNIVLANKLEQCFAISQDEYLQGIFKPYVKKVKKLLEEQGSDKAAAFPERAKQLLGLLKKKLKNEEFDFYQGVSQTNEAMTALLGYKEKDGEEVPYMIFFKDGLTEMKVVSVLDHK</sequence>
<gene>
    <name evidence="3" type="ORF">HOLleu_26529</name>
</gene>
<reference evidence="3" key="1">
    <citation type="submission" date="2021-10" db="EMBL/GenBank/DDBJ databases">
        <title>Tropical sea cucumber genome reveals ecological adaptation and Cuvierian tubules defense mechanism.</title>
        <authorList>
            <person name="Chen T."/>
        </authorList>
    </citation>
    <scope>NUCLEOTIDE SEQUENCE</scope>
    <source>
        <strain evidence="3">Nanhai2018</strain>
        <tissue evidence="3">Muscle</tissue>
    </source>
</reference>
<dbReference type="Proteomes" id="UP001152320">
    <property type="component" value="Chromosome 13"/>
</dbReference>
<feature type="domain" description="TCTP" evidence="2">
    <location>
        <begin position="1"/>
        <end position="175"/>
    </location>
</feature>
<accession>A0A9Q1H2K0</accession>
<dbReference type="InterPro" id="IPR034737">
    <property type="entry name" value="TCTP"/>
</dbReference>
<dbReference type="EMBL" id="JAIZAY010000013">
    <property type="protein sequence ID" value="KAJ8030195.1"/>
    <property type="molecule type" value="Genomic_DNA"/>
</dbReference>
<dbReference type="Gene3D" id="2.170.150.10">
    <property type="entry name" value="Metal Binding Protein, Guanine Nucleotide Exchange Factor, Chain A"/>
    <property type="match status" value="1"/>
</dbReference>
<organism evidence="3 4">
    <name type="scientific">Holothuria leucospilota</name>
    <name type="common">Black long sea cucumber</name>
    <name type="synonym">Mertensiothuria leucospilota</name>
    <dbReference type="NCBI Taxonomy" id="206669"/>
    <lineage>
        <taxon>Eukaryota</taxon>
        <taxon>Metazoa</taxon>
        <taxon>Echinodermata</taxon>
        <taxon>Eleutherozoa</taxon>
        <taxon>Echinozoa</taxon>
        <taxon>Holothuroidea</taxon>
        <taxon>Aspidochirotacea</taxon>
        <taxon>Aspidochirotida</taxon>
        <taxon>Holothuriidae</taxon>
        <taxon>Holothuria</taxon>
    </lineage>
</organism>
<dbReference type="OrthoDB" id="10248936at2759"/>
<comment type="caution">
    <text evidence="3">The sequence shown here is derived from an EMBL/GenBank/DDBJ whole genome shotgun (WGS) entry which is preliminary data.</text>
</comment>
<dbReference type="SUPFAM" id="SSF51316">
    <property type="entry name" value="Mss4-like"/>
    <property type="match status" value="1"/>
</dbReference>
<keyword evidence="4" id="KW-1185">Reference proteome</keyword>
<dbReference type="PRINTS" id="PR01653">
    <property type="entry name" value="TCTPROTEIN"/>
</dbReference>
<dbReference type="GO" id="GO:0005509">
    <property type="term" value="F:calcium ion binding"/>
    <property type="evidence" value="ECO:0007669"/>
    <property type="project" value="TreeGrafter"/>
</dbReference>
<dbReference type="InterPro" id="IPR011057">
    <property type="entry name" value="Mss4-like_sf"/>
</dbReference>
<evidence type="ECO:0000313" key="3">
    <source>
        <dbReference type="EMBL" id="KAJ8030195.1"/>
    </source>
</evidence>
<dbReference type="AlphaFoldDB" id="A0A9Q1H2K0"/>
<dbReference type="GO" id="GO:0005737">
    <property type="term" value="C:cytoplasm"/>
    <property type="evidence" value="ECO:0007669"/>
    <property type="project" value="TreeGrafter"/>
</dbReference>
<dbReference type="PROSITE" id="PS51797">
    <property type="entry name" value="TCTP_3"/>
    <property type="match status" value="1"/>
</dbReference>
<dbReference type="PANTHER" id="PTHR11991:SF0">
    <property type="entry name" value="TRANSLATIONALLY-CONTROLLED TUMOR PROTEIN"/>
    <property type="match status" value="1"/>
</dbReference>
<dbReference type="InterPro" id="IPR011323">
    <property type="entry name" value="Mss4/transl-control_tumour"/>
</dbReference>
<comment type="similarity">
    <text evidence="1">Belongs to the TCTP family.</text>
</comment>
<dbReference type="InterPro" id="IPR018105">
    <property type="entry name" value="Translational_control_tumour_p"/>
</dbReference>
<proteinExistence type="inferred from homology"/>
<dbReference type="Pfam" id="PF00838">
    <property type="entry name" value="TCTP"/>
    <property type="match status" value="1"/>
</dbReference>
<dbReference type="PANTHER" id="PTHR11991">
    <property type="entry name" value="TRANSLATIONALLY CONTROLLED TUMOR PROTEIN-RELATED"/>
    <property type="match status" value="1"/>
</dbReference>
<evidence type="ECO:0000256" key="1">
    <source>
        <dbReference type="PROSITE-ProRule" id="PRU01133"/>
    </source>
</evidence>
<name>A0A9Q1H2K0_HOLLE</name>
<evidence type="ECO:0000259" key="2">
    <source>
        <dbReference type="PROSITE" id="PS51797"/>
    </source>
</evidence>
<protein>
    <submittedName>
        <fullName evidence="3">Translationally-controlled tumor protein-like</fullName>
    </submittedName>
</protein>
<evidence type="ECO:0000313" key="4">
    <source>
        <dbReference type="Proteomes" id="UP001152320"/>
    </source>
</evidence>